<evidence type="ECO:0000313" key="1">
    <source>
        <dbReference type="EMBL" id="MPC93411.1"/>
    </source>
</evidence>
<sequence>MMRLSMNETLPSVLFVRLAVKEGRWRFSGAVMAVVPLTPCTTPPCLAPHFSSHAFLQPASI</sequence>
<dbReference type="EMBL" id="VSRR010094807">
    <property type="protein sequence ID" value="MPC93411.1"/>
    <property type="molecule type" value="Genomic_DNA"/>
</dbReference>
<accession>A0A5B7J6G5</accession>
<reference evidence="1 2" key="1">
    <citation type="submission" date="2019-05" db="EMBL/GenBank/DDBJ databases">
        <title>Another draft genome of Portunus trituberculatus and its Hox gene families provides insights of decapod evolution.</title>
        <authorList>
            <person name="Jeong J.-H."/>
            <person name="Song I."/>
            <person name="Kim S."/>
            <person name="Choi T."/>
            <person name="Kim D."/>
            <person name="Ryu S."/>
            <person name="Kim W."/>
        </authorList>
    </citation>
    <scope>NUCLEOTIDE SEQUENCE [LARGE SCALE GENOMIC DNA]</scope>
    <source>
        <tissue evidence="1">Muscle</tissue>
    </source>
</reference>
<keyword evidence="2" id="KW-1185">Reference proteome</keyword>
<dbReference type="AlphaFoldDB" id="A0A5B7J6G5"/>
<name>A0A5B7J6G5_PORTR</name>
<gene>
    <name evidence="1" type="ORF">E2C01_088537</name>
</gene>
<comment type="caution">
    <text evidence="1">The sequence shown here is derived from an EMBL/GenBank/DDBJ whole genome shotgun (WGS) entry which is preliminary data.</text>
</comment>
<proteinExistence type="predicted"/>
<organism evidence="1 2">
    <name type="scientific">Portunus trituberculatus</name>
    <name type="common">Swimming crab</name>
    <name type="synonym">Neptunus trituberculatus</name>
    <dbReference type="NCBI Taxonomy" id="210409"/>
    <lineage>
        <taxon>Eukaryota</taxon>
        <taxon>Metazoa</taxon>
        <taxon>Ecdysozoa</taxon>
        <taxon>Arthropoda</taxon>
        <taxon>Crustacea</taxon>
        <taxon>Multicrustacea</taxon>
        <taxon>Malacostraca</taxon>
        <taxon>Eumalacostraca</taxon>
        <taxon>Eucarida</taxon>
        <taxon>Decapoda</taxon>
        <taxon>Pleocyemata</taxon>
        <taxon>Brachyura</taxon>
        <taxon>Eubrachyura</taxon>
        <taxon>Portunoidea</taxon>
        <taxon>Portunidae</taxon>
        <taxon>Portuninae</taxon>
        <taxon>Portunus</taxon>
    </lineage>
</organism>
<protein>
    <submittedName>
        <fullName evidence="1">Uncharacterized protein</fullName>
    </submittedName>
</protein>
<evidence type="ECO:0000313" key="2">
    <source>
        <dbReference type="Proteomes" id="UP000324222"/>
    </source>
</evidence>
<dbReference type="Proteomes" id="UP000324222">
    <property type="component" value="Unassembled WGS sequence"/>
</dbReference>